<keyword evidence="2" id="KW-1003">Cell membrane</keyword>
<feature type="transmembrane region" description="Helical" evidence="10">
    <location>
        <begin position="283"/>
        <end position="302"/>
    </location>
</feature>
<evidence type="ECO:0000256" key="5">
    <source>
        <dbReference type="ARBA" id="ARBA00022989"/>
    </source>
</evidence>
<proteinExistence type="inferred from homology"/>
<dbReference type="CDD" id="cd06225">
    <property type="entry name" value="HAMP"/>
    <property type="match status" value="1"/>
</dbReference>
<organism evidence="13 14">
    <name type="scientific">Crassaminicella indica</name>
    <dbReference type="NCBI Taxonomy" id="2855394"/>
    <lineage>
        <taxon>Bacteria</taxon>
        <taxon>Bacillati</taxon>
        <taxon>Bacillota</taxon>
        <taxon>Clostridia</taxon>
        <taxon>Eubacteriales</taxon>
        <taxon>Clostridiaceae</taxon>
        <taxon>Crassaminicella</taxon>
    </lineage>
</organism>
<dbReference type="PANTHER" id="PTHR32089">
    <property type="entry name" value="METHYL-ACCEPTING CHEMOTAXIS PROTEIN MCPB"/>
    <property type="match status" value="1"/>
</dbReference>
<dbReference type="RefSeq" id="WP_218283873.1">
    <property type="nucleotide sequence ID" value="NZ_CP078093.1"/>
</dbReference>
<dbReference type="PROSITE" id="PS50111">
    <property type="entry name" value="CHEMOTAXIS_TRANSDUC_2"/>
    <property type="match status" value="1"/>
</dbReference>
<evidence type="ECO:0000256" key="3">
    <source>
        <dbReference type="ARBA" id="ARBA00022500"/>
    </source>
</evidence>
<dbReference type="CDD" id="cd12914">
    <property type="entry name" value="PDC1_DGC_like"/>
    <property type="match status" value="1"/>
</dbReference>
<evidence type="ECO:0000256" key="8">
    <source>
        <dbReference type="ARBA" id="ARBA00029447"/>
    </source>
</evidence>
<protein>
    <submittedName>
        <fullName evidence="13">Methyl-accepting chemotaxis protein</fullName>
    </submittedName>
</protein>
<evidence type="ECO:0000256" key="2">
    <source>
        <dbReference type="ARBA" id="ARBA00022475"/>
    </source>
</evidence>
<dbReference type="CDD" id="cd12912">
    <property type="entry name" value="PDC2_MCP_like"/>
    <property type="match status" value="1"/>
</dbReference>
<dbReference type="InterPro" id="IPR033479">
    <property type="entry name" value="dCache_1"/>
</dbReference>
<accession>A0ABX8RFE7</accession>
<dbReference type="SMART" id="SM00283">
    <property type="entry name" value="MA"/>
    <property type="match status" value="1"/>
</dbReference>
<keyword evidence="4 10" id="KW-0812">Transmembrane</keyword>
<evidence type="ECO:0000259" key="11">
    <source>
        <dbReference type="PROSITE" id="PS50111"/>
    </source>
</evidence>
<dbReference type="SMART" id="SM00304">
    <property type="entry name" value="HAMP"/>
    <property type="match status" value="1"/>
</dbReference>
<keyword evidence="5 10" id="KW-1133">Transmembrane helix</keyword>
<dbReference type="Pfam" id="PF02743">
    <property type="entry name" value="dCache_1"/>
    <property type="match status" value="1"/>
</dbReference>
<evidence type="ECO:0000256" key="4">
    <source>
        <dbReference type="ARBA" id="ARBA00022692"/>
    </source>
</evidence>
<dbReference type="EMBL" id="CP078093">
    <property type="protein sequence ID" value="QXM07187.1"/>
    <property type="molecule type" value="Genomic_DNA"/>
</dbReference>
<evidence type="ECO:0000256" key="9">
    <source>
        <dbReference type="PROSITE-ProRule" id="PRU00284"/>
    </source>
</evidence>
<comment type="similarity">
    <text evidence="8">Belongs to the methyl-accepting chemotaxis (MCP) protein family.</text>
</comment>
<dbReference type="InterPro" id="IPR004089">
    <property type="entry name" value="MCPsignal_dom"/>
</dbReference>
<dbReference type="Proteomes" id="UP000886818">
    <property type="component" value="Chromosome"/>
</dbReference>
<feature type="domain" description="HAMP" evidence="12">
    <location>
        <begin position="304"/>
        <end position="359"/>
    </location>
</feature>
<evidence type="ECO:0000256" key="10">
    <source>
        <dbReference type="SAM" id="Phobius"/>
    </source>
</evidence>
<keyword evidence="6 10" id="KW-0472">Membrane</keyword>
<sequence>MKSIQTKIIVFFSIVLLLVCGILGTISYVKASGTLTNSVERNLERIAKEASKVIKARVDIQLEKLEVIASKTSIANPNAPLEDKLKALREEVKRSGYLMMEIVDPSGKAVDTNGKVYDLSDQEYFKNALKGETLMSDLIVRKADGALILAVATPIKHDGKIIGVLVAIRDGNNLSKLIEDITIGKSGYAYVIDHEGTIIGHKDRALVKERYNLLEMVKSDEKYKALAVLTEKMIERASGTGRYYFQGKDKIMGYAPIEGTTWAVAVTSYVSEALYDLNTVKRAIWIITFVLLILSIGAATLIGRQIAVPIILATEYAKQMASGDFTKDVPEKFLEKKDEIGQLGKAFDEMTKNFRNLIGNMLESSQQVAASSEELAATSEQSMKASEEIAKTVEEIAKGATDQAKDTENGANNVLELGHLIEKNQNYLKKLNKESEKVNQLVEEGLKIIEDLDKNTDESSNAIKEVYDNILKTNASAEDIGQASQVIASIAEQTSLLALNAAIEAARAGEHGRGFAVVADEIKKLSEQSAYSTTLIDEAVNKLQSNSNISVETVKKVLEFMDIQTESVKNTESKYGEITKTIQSSEETIKDLNSSGKNMEKKKQELLDIIQNLSAIAQQNAASTEEGAAAAQQQTASMNEVADASEGLARLAQELQEEIAKFKI</sequence>
<dbReference type="InterPro" id="IPR003660">
    <property type="entry name" value="HAMP_dom"/>
</dbReference>
<keyword evidence="14" id="KW-1185">Reference proteome</keyword>
<keyword evidence="7 9" id="KW-0807">Transducer</keyword>
<evidence type="ECO:0000256" key="6">
    <source>
        <dbReference type="ARBA" id="ARBA00023136"/>
    </source>
</evidence>
<evidence type="ECO:0000313" key="13">
    <source>
        <dbReference type="EMBL" id="QXM07187.1"/>
    </source>
</evidence>
<name>A0ABX8RFE7_9CLOT</name>
<reference evidence="13" key="1">
    <citation type="submission" date="2021-07" db="EMBL/GenBank/DDBJ databases">
        <title>Complete genome sequence of Crassaminicella sp. 143-21, isolated from a deep-sea hydrothermal vent.</title>
        <authorList>
            <person name="Li X."/>
        </authorList>
    </citation>
    <scope>NUCLEOTIDE SEQUENCE</scope>
    <source>
        <strain evidence="13">143-21</strain>
    </source>
</reference>
<dbReference type="PROSITE" id="PS50885">
    <property type="entry name" value="HAMP"/>
    <property type="match status" value="1"/>
</dbReference>
<comment type="subcellular location">
    <subcellularLocation>
        <location evidence="1">Cell membrane</location>
        <topology evidence="1">Multi-pass membrane protein</topology>
    </subcellularLocation>
</comment>
<evidence type="ECO:0000313" key="14">
    <source>
        <dbReference type="Proteomes" id="UP000886818"/>
    </source>
</evidence>
<dbReference type="Pfam" id="PF00672">
    <property type="entry name" value="HAMP"/>
    <property type="match status" value="1"/>
</dbReference>
<feature type="domain" description="Methyl-accepting transducer" evidence="11">
    <location>
        <begin position="378"/>
        <end position="635"/>
    </location>
</feature>
<dbReference type="PANTHER" id="PTHR32089:SF112">
    <property type="entry name" value="LYSOZYME-LIKE PROTEIN-RELATED"/>
    <property type="match status" value="1"/>
</dbReference>
<keyword evidence="3" id="KW-0145">Chemotaxis</keyword>
<dbReference type="Pfam" id="PF00015">
    <property type="entry name" value="MCPsignal"/>
    <property type="match status" value="1"/>
</dbReference>
<gene>
    <name evidence="13" type="ORF">KVH43_05675</name>
</gene>
<evidence type="ECO:0000256" key="7">
    <source>
        <dbReference type="ARBA" id="ARBA00023224"/>
    </source>
</evidence>
<evidence type="ECO:0000259" key="12">
    <source>
        <dbReference type="PROSITE" id="PS50885"/>
    </source>
</evidence>
<evidence type="ECO:0000256" key="1">
    <source>
        <dbReference type="ARBA" id="ARBA00004651"/>
    </source>
</evidence>